<evidence type="ECO:0000313" key="2">
    <source>
        <dbReference type="Proteomes" id="UP001177670"/>
    </source>
</evidence>
<comment type="caution">
    <text evidence="1">The sequence shown here is derived from an EMBL/GenBank/DDBJ whole genome shotgun (WGS) entry which is preliminary data.</text>
</comment>
<proteinExistence type="predicted"/>
<protein>
    <submittedName>
        <fullName evidence="1">Uncharacterized protein</fullName>
    </submittedName>
</protein>
<accession>A0AA40FIS0</accession>
<name>A0AA40FIS0_9HYME</name>
<evidence type="ECO:0000313" key="1">
    <source>
        <dbReference type="EMBL" id="KAK1119653.1"/>
    </source>
</evidence>
<organism evidence="1 2">
    <name type="scientific">Melipona bicolor</name>
    <dbReference type="NCBI Taxonomy" id="60889"/>
    <lineage>
        <taxon>Eukaryota</taxon>
        <taxon>Metazoa</taxon>
        <taxon>Ecdysozoa</taxon>
        <taxon>Arthropoda</taxon>
        <taxon>Hexapoda</taxon>
        <taxon>Insecta</taxon>
        <taxon>Pterygota</taxon>
        <taxon>Neoptera</taxon>
        <taxon>Endopterygota</taxon>
        <taxon>Hymenoptera</taxon>
        <taxon>Apocrita</taxon>
        <taxon>Aculeata</taxon>
        <taxon>Apoidea</taxon>
        <taxon>Anthophila</taxon>
        <taxon>Apidae</taxon>
        <taxon>Melipona</taxon>
    </lineage>
</organism>
<keyword evidence="2" id="KW-1185">Reference proteome</keyword>
<sequence>MEKHWQENLCGSAWRASTSPATEVLKIVGESNLSSLSSHRNSLHPPTLDIGGIHTHRTALFEETATAKERGARFHFIFCHIVPVTEEEEREGSGETKGQLDTSNLIEYWINMANTVTNENRKKSENRNRDRKTFAWVIDAFDLNVRTRRNVERELRSERSELPKVRSVMQPNILVKTGIEQRHCGCCFSWKSRYPKALQTRSDAGAGRVHVPRALE</sequence>
<dbReference type="Proteomes" id="UP001177670">
    <property type="component" value="Unassembled WGS sequence"/>
</dbReference>
<dbReference type="EMBL" id="JAHYIQ010000035">
    <property type="protein sequence ID" value="KAK1119653.1"/>
    <property type="molecule type" value="Genomic_DNA"/>
</dbReference>
<gene>
    <name evidence="1" type="ORF">K0M31_013072</name>
</gene>
<reference evidence="1" key="1">
    <citation type="submission" date="2021-10" db="EMBL/GenBank/DDBJ databases">
        <title>Melipona bicolor Genome sequencing and assembly.</title>
        <authorList>
            <person name="Araujo N.S."/>
            <person name="Arias M.C."/>
        </authorList>
    </citation>
    <scope>NUCLEOTIDE SEQUENCE</scope>
    <source>
        <strain evidence="1">USP_2M_L1-L4_2017</strain>
        <tissue evidence="1">Whole body</tissue>
    </source>
</reference>
<dbReference type="AlphaFoldDB" id="A0AA40FIS0"/>